<dbReference type="EMBL" id="JAAXPC010000022">
    <property type="protein sequence ID" value="NKY04759.1"/>
    <property type="molecule type" value="Genomic_DNA"/>
</dbReference>
<sequence length="72" mass="7468">MTATRVPAKFESMFGDVGIDPTFEAVADESGVGVDDARGVLTGAIDDAETVQKIADTLCVVPEALADLIADR</sequence>
<gene>
    <name evidence="1" type="ORF">HGA05_24650</name>
</gene>
<proteinExistence type="predicted"/>
<name>A0A846WSZ9_9ACTN</name>
<dbReference type="Proteomes" id="UP000563898">
    <property type="component" value="Unassembled WGS sequence"/>
</dbReference>
<accession>A0A846WSZ9</accession>
<comment type="caution">
    <text evidence="1">The sequence shown here is derived from an EMBL/GenBank/DDBJ whole genome shotgun (WGS) entry which is preliminary data.</text>
</comment>
<reference evidence="1 2" key="1">
    <citation type="submission" date="2020-04" db="EMBL/GenBank/DDBJ databases">
        <title>MicrobeNet Type strains.</title>
        <authorList>
            <person name="Nicholson A.C."/>
        </authorList>
    </citation>
    <scope>NUCLEOTIDE SEQUENCE [LARGE SCALE GENOMIC DNA]</scope>
    <source>
        <strain evidence="1 2">ATCC BAA-14</strain>
    </source>
</reference>
<protein>
    <submittedName>
        <fullName evidence="1">Uncharacterized protein</fullName>
    </submittedName>
</protein>
<dbReference type="AlphaFoldDB" id="A0A846WSZ9"/>
<dbReference type="RefSeq" id="WP_035727666.1">
    <property type="nucleotide sequence ID" value="NZ_JAAXPC010000022.1"/>
</dbReference>
<evidence type="ECO:0000313" key="2">
    <source>
        <dbReference type="Proteomes" id="UP000563898"/>
    </source>
</evidence>
<evidence type="ECO:0000313" key="1">
    <source>
        <dbReference type="EMBL" id="NKY04759.1"/>
    </source>
</evidence>
<organism evidence="1 2">
    <name type="scientific">Gordonia polyisoprenivorans</name>
    <dbReference type="NCBI Taxonomy" id="84595"/>
    <lineage>
        <taxon>Bacteria</taxon>
        <taxon>Bacillati</taxon>
        <taxon>Actinomycetota</taxon>
        <taxon>Actinomycetes</taxon>
        <taxon>Mycobacteriales</taxon>
        <taxon>Gordoniaceae</taxon>
        <taxon>Gordonia</taxon>
    </lineage>
</organism>